<evidence type="ECO:0000256" key="2">
    <source>
        <dbReference type="SAM" id="SignalP"/>
    </source>
</evidence>
<dbReference type="Gene3D" id="4.10.80.30">
    <property type="entry name" value="DNA polymerase, domain 6"/>
    <property type="match status" value="1"/>
</dbReference>
<dbReference type="RefSeq" id="WP_133876328.1">
    <property type="nucleotide sequence ID" value="NZ_BOMD01000062.1"/>
</dbReference>
<dbReference type="Proteomes" id="UP000294901">
    <property type="component" value="Unassembled WGS sequence"/>
</dbReference>
<keyword evidence="6" id="KW-1185">Reference proteome</keyword>
<feature type="domain" description="Mannosyl-glycoprotein endo-beta-N-acetylglucosamidase-like" evidence="3">
    <location>
        <begin position="224"/>
        <end position="387"/>
    </location>
</feature>
<organism evidence="5 6">
    <name type="scientific">Paractinoplanes brasiliensis</name>
    <dbReference type="NCBI Taxonomy" id="52695"/>
    <lineage>
        <taxon>Bacteria</taxon>
        <taxon>Bacillati</taxon>
        <taxon>Actinomycetota</taxon>
        <taxon>Actinomycetes</taxon>
        <taxon>Micromonosporales</taxon>
        <taxon>Micromonosporaceae</taxon>
        <taxon>Paractinoplanes</taxon>
    </lineage>
</organism>
<dbReference type="PANTHER" id="PTHR33308">
    <property type="entry name" value="PEPTIDOGLYCAN HYDROLASE FLGJ"/>
    <property type="match status" value="1"/>
</dbReference>
<reference evidence="5 6" key="1">
    <citation type="submission" date="2019-03" db="EMBL/GenBank/DDBJ databases">
        <title>Sequencing the genomes of 1000 actinobacteria strains.</title>
        <authorList>
            <person name="Klenk H.-P."/>
        </authorList>
    </citation>
    <scope>NUCLEOTIDE SEQUENCE [LARGE SCALE GENOMIC DNA]</scope>
    <source>
        <strain evidence="5 6">DSM 43805</strain>
    </source>
</reference>
<dbReference type="SMART" id="SM00287">
    <property type="entry name" value="SH3b"/>
    <property type="match status" value="2"/>
</dbReference>
<dbReference type="Gene3D" id="1.10.530.10">
    <property type="match status" value="1"/>
</dbReference>
<dbReference type="InterPro" id="IPR002901">
    <property type="entry name" value="MGlyc_endo_b_GlcNAc-like_dom"/>
</dbReference>
<dbReference type="OrthoDB" id="3734014at2"/>
<dbReference type="InterPro" id="IPR003646">
    <property type="entry name" value="SH3-like_bac-type"/>
</dbReference>
<feature type="signal peptide" evidence="2">
    <location>
        <begin position="1"/>
        <end position="30"/>
    </location>
</feature>
<evidence type="ECO:0000259" key="4">
    <source>
        <dbReference type="SMART" id="SM00287"/>
    </source>
</evidence>
<dbReference type="GO" id="GO:0004040">
    <property type="term" value="F:amidase activity"/>
    <property type="evidence" value="ECO:0007669"/>
    <property type="project" value="InterPro"/>
</dbReference>
<dbReference type="PRINTS" id="PR01002">
    <property type="entry name" value="FLGFLGJ"/>
</dbReference>
<keyword evidence="5" id="KW-0966">Cell projection</keyword>
<dbReference type="AlphaFoldDB" id="A0A4R6K109"/>
<dbReference type="Gene3D" id="2.30.30.40">
    <property type="entry name" value="SH3 Domains"/>
    <property type="match status" value="1"/>
</dbReference>
<dbReference type="NCBIfam" id="NF038016">
    <property type="entry name" value="sporang_Gsm"/>
    <property type="match status" value="1"/>
</dbReference>
<feature type="domain" description="SH3b" evidence="4">
    <location>
        <begin position="32"/>
        <end position="103"/>
    </location>
</feature>
<feature type="domain" description="SH3b" evidence="4">
    <location>
        <begin position="136"/>
        <end position="209"/>
    </location>
</feature>
<keyword evidence="5" id="KW-0969">Cilium</keyword>
<keyword evidence="5" id="KW-0282">Flagellum</keyword>
<evidence type="ECO:0000259" key="3">
    <source>
        <dbReference type="SMART" id="SM00047"/>
    </source>
</evidence>
<comment type="caution">
    <text evidence="5">The sequence shown here is derived from an EMBL/GenBank/DDBJ whole genome shotgun (WGS) entry which is preliminary data.</text>
</comment>
<keyword evidence="1" id="KW-0378">Hydrolase</keyword>
<dbReference type="EMBL" id="SNWR01000001">
    <property type="protein sequence ID" value="TDO42437.1"/>
    <property type="molecule type" value="Genomic_DNA"/>
</dbReference>
<proteinExistence type="predicted"/>
<dbReference type="InterPro" id="IPR051056">
    <property type="entry name" value="Glycosyl_Hydrolase_73"/>
</dbReference>
<evidence type="ECO:0000313" key="6">
    <source>
        <dbReference type="Proteomes" id="UP000294901"/>
    </source>
</evidence>
<name>A0A4R6K109_9ACTN</name>
<keyword evidence="2" id="KW-0732">Signal</keyword>
<gene>
    <name evidence="5" type="ORF">C8E87_6209</name>
</gene>
<sequence length="390" mass="41835">MRQYARRFAGPLLVFAVGAGLVTAPAAAYAAGVTATVDVRSTLKVRSAPSLAAKVVGSLRDNQRVTALCSVTGQKVRGSVRTTTQWDKLSNGKYVTHAYVRTSTSLPCCATKSPQAQAVKAKPGTTVKKPAAAAKHKVGTVKSSDGKVNIRTGPWTSSPVKRAVASGVKVNGVCYVQGTRIVGTVRTTTQWNRLSDGTYISHAYVVTPALSVCPGAPVSKPATPAPAPAATLTPEQFIRAAVPGAQQGWREYGVPASVTIAQAILESGWGRSSLSTVDRNYFGIKCQNGKYGTLANGCHNYVTQECTKAGSCFSTTASFRTYATMAHSFRDHGNFLRVNSRYAGAFNYTKQANSFIWKVWKAGYATDPNYYTKITTLMAQRNLYQYDVWK</sequence>
<accession>A0A4R6K109</accession>
<evidence type="ECO:0000313" key="5">
    <source>
        <dbReference type="EMBL" id="TDO42437.1"/>
    </source>
</evidence>
<evidence type="ECO:0000256" key="1">
    <source>
        <dbReference type="ARBA" id="ARBA00022801"/>
    </source>
</evidence>
<protein>
    <submittedName>
        <fullName evidence="5">Flagellar protein FlgJ</fullName>
    </submittedName>
</protein>
<feature type="chain" id="PRO_5020654502" evidence="2">
    <location>
        <begin position="31"/>
        <end position="390"/>
    </location>
</feature>
<dbReference type="SMART" id="SM00047">
    <property type="entry name" value="LYZ2"/>
    <property type="match status" value="1"/>
</dbReference>
<dbReference type="Pfam" id="PF01832">
    <property type="entry name" value="Glucosaminidase"/>
    <property type="match status" value="1"/>
</dbReference>
<dbReference type="PANTHER" id="PTHR33308:SF9">
    <property type="entry name" value="PEPTIDOGLYCAN HYDROLASE FLGJ"/>
    <property type="match status" value="1"/>
</dbReference>